<gene>
    <name evidence="4" type="ORF">V6590_04860</name>
</gene>
<comment type="similarity">
    <text evidence="1 3">Belongs to the HAD-like hydrolase superfamily. S-2-haloalkanoic acid dehalogenase family.</text>
</comment>
<dbReference type="SFLD" id="SFLDG01129">
    <property type="entry name" value="C1.5:_HAD__Beta-PGM__Phosphata"/>
    <property type="match status" value="1"/>
</dbReference>
<dbReference type="EMBL" id="JBALHR010000002">
    <property type="protein sequence ID" value="MEH7827472.1"/>
    <property type="molecule type" value="Genomic_DNA"/>
</dbReference>
<keyword evidence="5" id="KW-1185">Reference proteome</keyword>
<dbReference type="NCBIfam" id="TIGR01509">
    <property type="entry name" value="HAD-SF-IA-v3"/>
    <property type="match status" value="1"/>
</dbReference>
<organism evidence="4 5">
    <name type="scientific">Gemmobacter denitrificans</name>
    <dbReference type="NCBI Taxonomy" id="3123040"/>
    <lineage>
        <taxon>Bacteria</taxon>
        <taxon>Pseudomonadati</taxon>
        <taxon>Pseudomonadota</taxon>
        <taxon>Alphaproteobacteria</taxon>
        <taxon>Rhodobacterales</taxon>
        <taxon>Paracoccaceae</taxon>
        <taxon>Gemmobacter</taxon>
    </lineage>
</organism>
<dbReference type="NCBIfam" id="TIGR01428">
    <property type="entry name" value="HAD_type_II"/>
    <property type="match status" value="1"/>
</dbReference>
<sequence>MTLTRPDTRPIRCVVFDAYGTLFDVAGAARIAAQEDNRLAAIWPRLADDWRRKQLEYTWLRSLMGLHADFAQVTAEALDWALAAQGLAEDAVLAQRLMALNDRLPCYAEVPAMLQALPCPAAILSNGSPAMLAAATRAAGLEGRFAALLSVEELGIYKPSPAVYALATRRFSVAPAEVLFVSSNGWDIAGAAAFGFETLWVNRAGLPQDRLPHGPAHIAHDLTSLTDFLA</sequence>
<dbReference type="PRINTS" id="PR00413">
    <property type="entry name" value="HADHALOGNASE"/>
</dbReference>
<dbReference type="InterPro" id="IPR023198">
    <property type="entry name" value="PGP-like_dom2"/>
</dbReference>
<dbReference type="InterPro" id="IPR023214">
    <property type="entry name" value="HAD_sf"/>
</dbReference>
<dbReference type="InterPro" id="IPR051540">
    <property type="entry name" value="S-2-haloacid_dehalogenase"/>
</dbReference>
<dbReference type="RefSeq" id="WP_335420378.1">
    <property type="nucleotide sequence ID" value="NZ_JBALHR010000002.1"/>
</dbReference>
<dbReference type="SFLD" id="SFLDF00045">
    <property type="entry name" value="2-haloacid_dehalogenase"/>
    <property type="match status" value="1"/>
</dbReference>
<protein>
    <recommendedName>
        <fullName evidence="3">(S)-2-haloacid dehalogenase</fullName>
        <ecNumber evidence="3">3.8.1.2</ecNumber>
    </recommendedName>
    <alternativeName>
        <fullName evidence="3">2-haloalkanoic acid dehalogenase</fullName>
    </alternativeName>
    <alternativeName>
        <fullName evidence="3">Halocarboxylic acid halidohydrolase</fullName>
    </alternativeName>
    <alternativeName>
        <fullName evidence="3">L-2-haloacid dehalogenase</fullName>
    </alternativeName>
</protein>
<dbReference type="CDD" id="cd02588">
    <property type="entry name" value="HAD_L2-DEX"/>
    <property type="match status" value="1"/>
</dbReference>
<keyword evidence="2 3" id="KW-0378">Hydrolase</keyword>
<name>A0ABU8BS04_9RHOB</name>
<dbReference type="Gene3D" id="1.10.150.240">
    <property type="entry name" value="Putative phosphatase, domain 2"/>
    <property type="match status" value="1"/>
</dbReference>
<accession>A0ABU8BS04</accession>
<dbReference type="InterPro" id="IPR006328">
    <property type="entry name" value="2-HAD"/>
</dbReference>
<evidence type="ECO:0000256" key="1">
    <source>
        <dbReference type="ARBA" id="ARBA00008106"/>
    </source>
</evidence>
<evidence type="ECO:0000313" key="4">
    <source>
        <dbReference type="EMBL" id="MEH7827472.1"/>
    </source>
</evidence>
<comment type="caution">
    <text evidence="4">The sequence shown here is derived from an EMBL/GenBank/DDBJ whole genome shotgun (WGS) entry which is preliminary data.</text>
</comment>
<dbReference type="EC" id="3.8.1.2" evidence="3"/>
<comment type="catalytic activity">
    <reaction evidence="3">
        <text>an (S)-2-haloacid + H2O = a (2R)-2-hydroxycarboxylate + a halide anion + H(+)</text>
        <dbReference type="Rhea" id="RHEA:11192"/>
        <dbReference type="ChEBI" id="CHEBI:15377"/>
        <dbReference type="ChEBI" id="CHEBI:15378"/>
        <dbReference type="ChEBI" id="CHEBI:16042"/>
        <dbReference type="ChEBI" id="CHEBI:58314"/>
        <dbReference type="ChEBI" id="CHEBI:137405"/>
        <dbReference type="EC" id="3.8.1.2"/>
    </reaction>
</comment>
<dbReference type="Gene3D" id="3.40.50.1000">
    <property type="entry name" value="HAD superfamily/HAD-like"/>
    <property type="match status" value="1"/>
</dbReference>
<dbReference type="PANTHER" id="PTHR43316">
    <property type="entry name" value="HYDROLASE, HALOACID DELAHOGENASE-RELATED"/>
    <property type="match status" value="1"/>
</dbReference>
<dbReference type="InterPro" id="IPR036412">
    <property type="entry name" value="HAD-like_sf"/>
</dbReference>
<dbReference type="PANTHER" id="PTHR43316:SF3">
    <property type="entry name" value="HALOACID DEHALOGENASE, TYPE II (AFU_ORTHOLOGUE AFUA_2G07750)-RELATED"/>
    <property type="match status" value="1"/>
</dbReference>
<comment type="function">
    <text evidence="3">Catalyzes the hydrolytic dehalogenation of small (S)-2-haloalkanoic acids to yield the corresponding (R)-2-hydroxyalkanoic acids.</text>
</comment>
<evidence type="ECO:0000256" key="2">
    <source>
        <dbReference type="ARBA" id="ARBA00022801"/>
    </source>
</evidence>
<dbReference type="SFLD" id="SFLDG01135">
    <property type="entry name" value="C1.5.6:_HAD__Beta-PGM__Phospha"/>
    <property type="match status" value="1"/>
</dbReference>
<dbReference type="SFLD" id="SFLDS00003">
    <property type="entry name" value="Haloacid_Dehalogenase"/>
    <property type="match status" value="1"/>
</dbReference>
<evidence type="ECO:0000313" key="5">
    <source>
        <dbReference type="Proteomes" id="UP001431963"/>
    </source>
</evidence>
<dbReference type="Pfam" id="PF00702">
    <property type="entry name" value="Hydrolase"/>
    <property type="match status" value="1"/>
</dbReference>
<dbReference type="SUPFAM" id="SSF56784">
    <property type="entry name" value="HAD-like"/>
    <property type="match status" value="1"/>
</dbReference>
<evidence type="ECO:0000256" key="3">
    <source>
        <dbReference type="RuleBase" id="RU368077"/>
    </source>
</evidence>
<proteinExistence type="inferred from homology"/>
<reference evidence="4" key="1">
    <citation type="submission" date="2024-02" db="EMBL/GenBank/DDBJ databases">
        <title>Genome sequences of strain Gemmobacter sp. JM10B15.</title>
        <authorList>
            <person name="Zhang M."/>
        </authorList>
    </citation>
    <scope>NUCLEOTIDE SEQUENCE</scope>
    <source>
        <strain evidence="4">JM10B15</strain>
    </source>
</reference>
<dbReference type="Proteomes" id="UP001431963">
    <property type="component" value="Unassembled WGS sequence"/>
</dbReference>
<dbReference type="NCBIfam" id="TIGR01493">
    <property type="entry name" value="HAD-SF-IA-v2"/>
    <property type="match status" value="1"/>
</dbReference>
<dbReference type="InterPro" id="IPR006439">
    <property type="entry name" value="HAD-SF_hydro_IA"/>
</dbReference>